<dbReference type="Gene3D" id="2.40.70.10">
    <property type="entry name" value="Acid Proteases"/>
    <property type="match status" value="2"/>
</dbReference>
<evidence type="ECO:0000256" key="1">
    <source>
        <dbReference type="ARBA" id="ARBA00007447"/>
    </source>
</evidence>
<keyword evidence="7" id="KW-1185">Reference proteome</keyword>
<evidence type="ECO:0000313" key="6">
    <source>
        <dbReference type="EMBL" id="MED6193572.1"/>
    </source>
</evidence>
<dbReference type="Pfam" id="PF14543">
    <property type="entry name" value="TAXi_N"/>
    <property type="match status" value="1"/>
</dbReference>
<organism evidence="6 7">
    <name type="scientific">Stylosanthes scabra</name>
    <dbReference type="NCBI Taxonomy" id="79078"/>
    <lineage>
        <taxon>Eukaryota</taxon>
        <taxon>Viridiplantae</taxon>
        <taxon>Streptophyta</taxon>
        <taxon>Embryophyta</taxon>
        <taxon>Tracheophyta</taxon>
        <taxon>Spermatophyta</taxon>
        <taxon>Magnoliopsida</taxon>
        <taxon>eudicotyledons</taxon>
        <taxon>Gunneridae</taxon>
        <taxon>Pentapetalae</taxon>
        <taxon>rosids</taxon>
        <taxon>fabids</taxon>
        <taxon>Fabales</taxon>
        <taxon>Fabaceae</taxon>
        <taxon>Papilionoideae</taxon>
        <taxon>50 kb inversion clade</taxon>
        <taxon>dalbergioids sensu lato</taxon>
        <taxon>Dalbergieae</taxon>
        <taxon>Pterocarpus clade</taxon>
        <taxon>Stylosanthes</taxon>
    </lineage>
</organism>
<sequence>MASPSNLLFLFFLFFTITTQSFFLSSCHGYSTFGFNIHHRFSDQVKGILGTQGLPQIGTPHYYVAMAHRDRVFHGRRLATAAAAAGDRKPPLTFSAGNDTIDIPAFGSLHFANVSVGTPPLWFLVALDTGSDLFWVPCNCSSCVKGIQTQNGKIDFNIYDLDQSSTSKEVLCNSSLCGDQKQCSSSTSSCQYQVDYLSADTSSKGFLVEDVLHLITDDDQTKDVKAQITLGCGQIETGTFLNGAAPNGLFGLGMENMSVPSVLAIQGLTSNSFSMCFGSDGFGKITFGDSGSLDQGKTPFTVRASHPTYNITITQIILGGKAADVEFYAIFDSGTSYTYLNDPAYTQITEKFDSLMKAPRHSSQSTSDLPFEYCYDTSPNQSVEVPYLNLTMKGGDDYPVMDPTVTVSNGIAEIICLAVVKSDNVNIIGQNFMTGYRIVFDRDNMNLGWKQSNCYDDVLTSTLPANKSHSPAVSPAEAANPTVTSDPSRNPGKLSSHSSRIKPIFALMIVLFLL</sequence>
<keyword evidence="2" id="KW-0378">Hydrolase</keyword>
<evidence type="ECO:0000313" key="7">
    <source>
        <dbReference type="Proteomes" id="UP001341840"/>
    </source>
</evidence>
<dbReference type="InterPro" id="IPR001461">
    <property type="entry name" value="Aspartic_peptidase_A1"/>
</dbReference>
<gene>
    <name evidence="6" type="ORF">PIB30_020716</name>
</gene>
<evidence type="ECO:0000259" key="5">
    <source>
        <dbReference type="PROSITE" id="PS51767"/>
    </source>
</evidence>
<feature type="chain" id="PRO_5047338226" description="Peptidase A1 domain-containing protein" evidence="4">
    <location>
        <begin position="22"/>
        <end position="514"/>
    </location>
</feature>
<proteinExistence type="inferred from homology"/>
<dbReference type="PANTHER" id="PTHR13683">
    <property type="entry name" value="ASPARTYL PROTEASES"/>
    <property type="match status" value="1"/>
</dbReference>
<feature type="signal peptide" evidence="4">
    <location>
        <begin position="1"/>
        <end position="21"/>
    </location>
</feature>
<reference evidence="6 7" key="1">
    <citation type="journal article" date="2023" name="Plants (Basel)">
        <title>Bridging the Gap: Combining Genomics and Transcriptomics Approaches to Understand Stylosanthes scabra, an Orphan Legume from the Brazilian Caatinga.</title>
        <authorList>
            <person name="Ferreira-Neto J.R.C."/>
            <person name="da Silva M.D."/>
            <person name="Binneck E."/>
            <person name="de Melo N.F."/>
            <person name="da Silva R.H."/>
            <person name="de Melo A.L.T.M."/>
            <person name="Pandolfi V."/>
            <person name="Bustamante F.O."/>
            <person name="Brasileiro-Vidal A.C."/>
            <person name="Benko-Iseppon A.M."/>
        </authorList>
    </citation>
    <scope>NUCLEOTIDE SEQUENCE [LARGE SCALE GENOMIC DNA]</scope>
    <source>
        <tissue evidence="6">Leaves</tissue>
    </source>
</reference>
<dbReference type="Pfam" id="PF14541">
    <property type="entry name" value="TAXi_C"/>
    <property type="match status" value="1"/>
</dbReference>
<dbReference type="PANTHER" id="PTHR13683:SF826">
    <property type="entry name" value="ASPARTYL PROTEASE FAMILY PROTEIN 1"/>
    <property type="match status" value="1"/>
</dbReference>
<dbReference type="InterPro" id="IPR032799">
    <property type="entry name" value="TAXi_C"/>
</dbReference>
<accession>A0ABU6X7H2</accession>
<feature type="compositionally biased region" description="Polar residues" evidence="3">
    <location>
        <begin position="481"/>
        <end position="497"/>
    </location>
</feature>
<keyword evidence="4" id="KW-0732">Signal</keyword>
<feature type="region of interest" description="Disordered" evidence="3">
    <location>
        <begin position="466"/>
        <end position="497"/>
    </location>
</feature>
<dbReference type="InterPro" id="IPR021109">
    <property type="entry name" value="Peptidase_aspartic_dom_sf"/>
</dbReference>
<protein>
    <recommendedName>
        <fullName evidence="5">Peptidase A1 domain-containing protein</fullName>
    </recommendedName>
</protein>
<evidence type="ECO:0000256" key="4">
    <source>
        <dbReference type="SAM" id="SignalP"/>
    </source>
</evidence>
<dbReference type="InterPro" id="IPR033121">
    <property type="entry name" value="PEPTIDASE_A1"/>
</dbReference>
<dbReference type="EMBL" id="JASCZI010211515">
    <property type="protein sequence ID" value="MED6193572.1"/>
    <property type="molecule type" value="Genomic_DNA"/>
</dbReference>
<comment type="caution">
    <text evidence="6">The sequence shown here is derived from an EMBL/GenBank/DDBJ whole genome shotgun (WGS) entry which is preliminary data.</text>
</comment>
<dbReference type="SUPFAM" id="SSF50630">
    <property type="entry name" value="Acid proteases"/>
    <property type="match status" value="1"/>
</dbReference>
<dbReference type="InterPro" id="IPR001969">
    <property type="entry name" value="Aspartic_peptidase_AS"/>
</dbReference>
<evidence type="ECO:0000256" key="2">
    <source>
        <dbReference type="RuleBase" id="RU000454"/>
    </source>
</evidence>
<name>A0ABU6X7H2_9FABA</name>
<dbReference type="Proteomes" id="UP001341840">
    <property type="component" value="Unassembled WGS sequence"/>
</dbReference>
<dbReference type="PRINTS" id="PR00792">
    <property type="entry name" value="PEPSIN"/>
</dbReference>
<dbReference type="PROSITE" id="PS00141">
    <property type="entry name" value="ASP_PROTEASE"/>
    <property type="match status" value="1"/>
</dbReference>
<keyword evidence="2" id="KW-0645">Protease</keyword>
<feature type="domain" description="Peptidase A1" evidence="5">
    <location>
        <begin position="110"/>
        <end position="450"/>
    </location>
</feature>
<dbReference type="PROSITE" id="PS51767">
    <property type="entry name" value="PEPTIDASE_A1"/>
    <property type="match status" value="1"/>
</dbReference>
<evidence type="ECO:0000256" key="3">
    <source>
        <dbReference type="SAM" id="MobiDB-lite"/>
    </source>
</evidence>
<dbReference type="InterPro" id="IPR032861">
    <property type="entry name" value="TAXi_N"/>
</dbReference>
<keyword evidence="2" id="KW-0064">Aspartyl protease</keyword>
<comment type="similarity">
    <text evidence="1 2">Belongs to the peptidase A1 family.</text>
</comment>